<dbReference type="EMBL" id="CP053564">
    <property type="protein sequence ID" value="QJY46087.1"/>
    <property type="molecule type" value="Genomic_DNA"/>
</dbReference>
<dbReference type="PROSITE" id="PS51819">
    <property type="entry name" value="VOC"/>
    <property type="match status" value="1"/>
</dbReference>
<dbReference type="Pfam" id="PF00903">
    <property type="entry name" value="Glyoxalase"/>
    <property type="match status" value="1"/>
</dbReference>
<dbReference type="AlphaFoldDB" id="A0A6M6JGN7"/>
<keyword evidence="2" id="KW-0223">Dioxygenase</keyword>
<evidence type="ECO:0000313" key="2">
    <source>
        <dbReference type="EMBL" id="QJY46087.1"/>
    </source>
</evidence>
<dbReference type="SUPFAM" id="SSF54593">
    <property type="entry name" value="Glyoxalase/Bleomycin resistance protein/Dihydroxybiphenyl dioxygenase"/>
    <property type="match status" value="2"/>
</dbReference>
<accession>A0A6M6JGN7</accession>
<keyword evidence="2" id="KW-0560">Oxidoreductase</keyword>
<dbReference type="RefSeq" id="WP_172156953.1">
    <property type="nucleotide sequence ID" value="NZ_CP053564.1"/>
</dbReference>
<organism evidence="2 3">
    <name type="scientific">Pseudonocardia broussonetiae</name>
    <dbReference type="NCBI Taxonomy" id="2736640"/>
    <lineage>
        <taxon>Bacteria</taxon>
        <taxon>Bacillati</taxon>
        <taxon>Actinomycetota</taxon>
        <taxon>Actinomycetes</taxon>
        <taxon>Pseudonocardiales</taxon>
        <taxon>Pseudonocardiaceae</taxon>
        <taxon>Pseudonocardia</taxon>
    </lineage>
</organism>
<dbReference type="InterPro" id="IPR037523">
    <property type="entry name" value="VOC_core"/>
</dbReference>
<dbReference type="InterPro" id="IPR029068">
    <property type="entry name" value="Glyas_Bleomycin-R_OHBP_Dase"/>
</dbReference>
<dbReference type="Gene3D" id="3.10.180.10">
    <property type="entry name" value="2,3-Dihydroxybiphenyl 1,2-Dioxygenase, domain 1"/>
    <property type="match status" value="2"/>
</dbReference>
<evidence type="ECO:0000313" key="3">
    <source>
        <dbReference type="Proteomes" id="UP000505377"/>
    </source>
</evidence>
<protein>
    <submittedName>
        <fullName evidence="2">Dioxygenase</fullName>
    </submittedName>
</protein>
<dbReference type="GO" id="GO:0051213">
    <property type="term" value="F:dioxygenase activity"/>
    <property type="evidence" value="ECO:0007669"/>
    <property type="project" value="UniProtKB-KW"/>
</dbReference>
<sequence>MALHRLTGITIGVPDVAATARYYSEFGLTRIAADAGDPVARFGTQDGGEQLALRRTDVRRLLDLGVGADDPDDLDRVAGNLRRIGVAFERTGGRISAVDPGTGVVVHVSIAGRIESAPAPAQHYNAPGRPVRTNARAEAVLREGPVRPRKLGHVVVGTTDYAATERFFVEGIGFRTSDRVSDVAAFLRCSTDHHNLLVQKAPVSFLHHTSWMVDDVDEIGRGARSMLAADPARHVWGLGRHAVGSNFFWYLRDPAGNFSEYSSDIDCIVDDALWKPEVWEGVRALYEWGPPPPASFLRPDDLAALMAGAHSS</sequence>
<dbReference type="KEGG" id="pbro:HOP40_09960"/>
<reference evidence="2 3" key="1">
    <citation type="submission" date="2020-05" db="EMBL/GenBank/DDBJ databases">
        <authorList>
            <person name="Mo P."/>
        </authorList>
    </citation>
    <scope>NUCLEOTIDE SEQUENCE [LARGE SCALE GENOMIC DNA]</scope>
    <source>
        <strain evidence="2 3">Gen01</strain>
    </source>
</reference>
<feature type="domain" description="VOC" evidence="1">
    <location>
        <begin position="150"/>
        <end position="264"/>
    </location>
</feature>
<keyword evidence="3" id="KW-1185">Reference proteome</keyword>
<name>A0A6M6JGN7_9PSEU</name>
<gene>
    <name evidence="2" type="ORF">HOP40_09960</name>
</gene>
<dbReference type="InterPro" id="IPR004360">
    <property type="entry name" value="Glyas_Fos-R_dOase_dom"/>
</dbReference>
<proteinExistence type="predicted"/>
<dbReference type="Proteomes" id="UP000505377">
    <property type="component" value="Chromosome"/>
</dbReference>
<evidence type="ECO:0000259" key="1">
    <source>
        <dbReference type="PROSITE" id="PS51819"/>
    </source>
</evidence>